<evidence type="ECO:0000256" key="8">
    <source>
        <dbReference type="ARBA" id="ARBA00022842"/>
    </source>
</evidence>
<dbReference type="Pfam" id="PF04983">
    <property type="entry name" value="RNA_pol_Rpb1_3"/>
    <property type="match status" value="1"/>
</dbReference>
<dbReference type="InterPro" id="IPR007066">
    <property type="entry name" value="RNA_pol_Rpb1_3"/>
</dbReference>
<keyword evidence="7" id="KW-0862">Zinc</keyword>
<dbReference type="InterPro" id="IPR042102">
    <property type="entry name" value="RNA_pol_Rpb1_3_sf"/>
</dbReference>
<evidence type="ECO:0000256" key="1">
    <source>
        <dbReference type="ARBA" id="ARBA00004123"/>
    </source>
</evidence>
<dbReference type="FunFam" id="1.10.150.390:FF:000005">
    <property type="entry name" value="DNA-directed RNA polymerase subunit"/>
    <property type="match status" value="1"/>
</dbReference>
<sequence length="1702" mass="190532">MALSSEVATETVAAVHFGVMTDDEVRKLSVRKITNQNLLNTVGRPEPGGLYDPALGPLDDDSSCKICGQRSFYCPGHCGHIDLVSLVYHPLLFNRLYRLLQGTCLACYHFKASREEVKMCICKLNLIKKGNIVRARELNSSERPDDSDSSLYLGGLSEDPKHQCGWTSFQLTEATAVLKSFLKKRSAKCYCGAKNPSITKPIFGWIHMGGLNDNHIKANIIRGHKLAGPLAEGDDDKSMSEVENAEDQDSGRVASNRRKKKDDLQSDFLKWKTARSLLPTEVRGILERLWENEARLCSFICDIQQHQQNISQKKAAFTMFFLKSLLVPPTKFRPPSKGGDAVMEHPQTVLLGKILECNISLANAYEQHAERNYILSRWMNLQQSVNVLFDSKGGAGLRQRDTASGICQLLEKKEGLFRQKMMGKRVNFACRSVISPDPYLAVNEIGIPPVFALKLTYPERVTPWNVTSLRDAIVNGPEIHPGATHYVDKVATVKLPPTRRSRISYSRKLPSSRGVTTQSGKTFTNDYEGKIVYRHLRNGDIVLVNRQPTLHKPSIIALKVRVLPGEKTIRFHYANCDSFNADFDGDEINVHFPQDEISRAEAYNIVNADNQYIVPTRGDPKRALIQDHIVGAVLLTKRDTFLTFQEFNELLYMSGVCSYGTASLNRKPGKKVSVVDSESVIQAHPPAILRPQRLWTGKQVITAILNHITRDCLPFTLKKRGKIAREYFGKDESKKKNVESAKTIDEVSRKKKKNIRTSKETIVGDLTNSIIKDSDKMTKSEMERRMKWNPSHTLDEDVVFVYKNELVQGVIDKDQFSKYGLVHTMQEMYGADAAGNLLSVLSRVLTAFLQMNGFTCGVHDLLLVQSYDNQRKQLLDFCLNCGKEVHQQFIGREKEHLDFSEMQIEIEKAIRRNGDSAIALLDGMMRSKLNTLSSAVTKLFPEGLIRPFRNNCLSLMTLSGAKGGTFNFQQISLLLGQQELEGKRVPRMVSGKTLPCFVPWDSSARAGGFISDRYLTGLRPQEFYFHCMAGREGLVDTAVKTSRSGYLQRCLIKNLECLTVHYDYTVRDADGSVIQFRYGEDGVDVHQKNYMQEFEALALNQPLIVSKNPLSQIDGACVSKYIEEDNEFPDKLAKEAKDFYNNHASAMNLPHTTPKDRLNFLKLVKNKYYMSLAQPGEPVGIIAAQSIGEPSTQMTLNTFHHAGRGEMNVTLGIPRLQEILMTASSAIKTPTMTCPLLKCKAKDDAEQLAAKLKRVVVADLIENLEVSIVPFAIEKHEICSIYKLKIKLYAPELYPSHTDITLEDCHNTLLNEYLKELEAAIKSHLLLLSRICGIKSDALPKGSDGMNGDDSGSKTRSENDEDDDDDDDDDDEGADDFGSNAQKRKQRVTDEVDYEDDSEEEVEEGKLVAEGEHEVELDEEVEEGKCVAEGEPEVELDEDEEETKDADGEESVEQDVPETPSGPLSQQQKRPEAKQRKFSEKDLTVHVACDGLFFEVHFKLTNEPHILLSKIAERTAKKVHVKSAGKIEQCKLVELHLDDSGKGGIPMLRKGKESRPALQTAGVDFTAFWDMQDELDVRFISSNDIHAMLNTYGVEAARATIIAEIFTVFGHYGVSVDMRHLTLIADYMTHTGEFRPMSRSGGITESISPFGKMSYETASKFLTDAAVSGEVDNLETPSARICLGLPTKVGTGCFDLMHDIDV</sequence>
<keyword evidence="5 12" id="KW-0548">Nucleotidyltransferase</keyword>
<dbReference type="Pfam" id="PF05000">
    <property type="entry name" value="RNA_pol_Rpb1_4"/>
    <property type="match status" value="1"/>
</dbReference>
<dbReference type="Gene3D" id="1.10.150.390">
    <property type="match status" value="1"/>
</dbReference>
<keyword evidence="3 12" id="KW-0240">DNA-directed RNA polymerase</keyword>
<dbReference type="eggNOG" id="KOG0262">
    <property type="taxonomic scope" value="Eukaryota"/>
</dbReference>
<evidence type="ECO:0000256" key="2">
    <source>
        <dbReference type="ARBA" id="ARBA00006460"/>
    </source>
</evidence>
<comment type="subcellular location">
    <subcellularLocation>
        <location evidence="1">Nucleus</location>
    </subcellularLocation>
</comment>
<dbReference type="KEGG" id="bvg:104883993"/>
<feature type="region of interest" description="Disordered" evidence="13">
    <location>
        <begin position="1339"/>
        <end position="1477"/>
    </location>
</feature>
<dbReference type="OrthoDB" id="270392at2759"/>
<name>A0A0J8B7L2_BETVV</name>
<dbReference type="FunFam" id="4.10.860.120:FF:000006">
    <property type="entry name" value="DNA-directed RNA polymerase subunit"/>
    <property type="match status" value="1"/>
</dbReference>
<feature type="domain" description="RNA polymerase N-terminal" evidence="14">
    <location>
        <begin position="318"/>
        <end position="636"/>
    </location>
</feature>
<feature type="region of interest" description="Disordered" evidence="13">
    <location>
        <begin position="231"/>
        <end position="259"/>
    </location>
</feature>
<dbReference type="Pfam" id="PF04998">
    <property type="entry name" value="RNA_pol_Rpb1_5"/>
    <property type="match status" value="1"/>
</dbReference>
<protein>
    <recommendedName>
        <fullName evidence="12">DNA-directed RNA polymerase subunit</fullName>
        <ecNumber evidence="12">2.7.7.6</ecNumber>
    </recommendedName>
</protein>
<dbReference type="GO" id="GO:0003899">
    <property type="term" value="F:DNA-directed RNA polymerase activity"/>
    <property type="evidence" value="ECO:0007669"/>
    <property type="project" value="UniProtKB-EC"/>
</dbReference>
<dbReference type="InterPro" id="IPR000722">
    <property type="entry name" value="RNA_pol_asu"/>
</dbReference>
<keyword evidence="9 12" id="KW-0804">Transcription</keyword>
<proteinExistence type="inferred from homology"/>
<evidence type="ECO:0000313" key="16">
    <source>
        <dbReference type="Proteomes" id="UP000035740"/>
    </source>
</evidence>
<feature type="compositionally biased region" description="Acidic residues" evidence="13">
    <location>
        <begin position="1359"/>
        <end position="1375"/>
    </location>
</feature>
<dbReference type="EMBL" id="KQ090436">
    <property type="protein sequence ID" value="KMS95772.1"/>
    <property type="molecule type" value="Genomic_DNA"/>
</dbReference>
<evidence type="ECO:0000313" key="15">
    <source>
        <dbReference type="EMBL" id="KMS95772.1"/>
    </source>
</evidence>
<evidence type="ECO:0000256" key="7">
    <source>
        <dbReference type="ARBA" id="ARBA00022833"/>
    </source>
</evidence>
<dbReference type="FunFam" id="2.40.40.20:FF:000019">
    <property type="entry name" value="DNA-directed RNA polymerase II subunit RPB1"/>
    <property type="match status" value="1"/>
</dbReference>
<dbReference type="Gene3D" id="1.10.274.100">
    <property type="entry name" value="RNA polymerase Rpb1, domain 3"/>
    <property type="match status" value="1"/>
</dbReference>
<dbReference type="SMART" id="SM00663">
    <property type="entry name" value="RPOLA_N"/>
    <property type="match status" value="1"/>
</dbReference>
<dbReference type="PANTHER" id="PTHR19376:SF11">
    <property type="entry name" value="DNA-DIRECTED RNA POLYMERASE I SUBUNIT RPA1"/>
    <property type="match status" value="1"/>
</dbReference>
<dbReference type="Gene3D" id="3.30.70.2850">
    <property type="match status" value="1"/>
</dbReference>
<dbReference type="Gene3D" id="4.10.860.120">
    <property type="entry name" value="RNA polymerase II, clamp domain"/>
    <property type="match status" value="1"/>
</dbReference>
<comment type="similarity">
    <text evidence="2 12">Belongs to the RNA polymerase beta' chain family.</text>
</comment>
<comment type="catalytic activity">
    <reaction evidence="11 12">
        <text>RNA(n) + a ribonucleoside 5'-triphosphate = RNA(n+1) + diphosphate</text>
        <dbReference type="Rhea" id="RHEA:21248"/>
        <dbReference type="Rhea" id="RHEA-COMP:14527"/>
        <dbReference type="Rhea" id="RHEA-COMP:17342"/>
        <dbReference type="ChEBI" id="CHEBI:33019"/>
        <dbReference type="ChEBI" id="CHEBI:61557"/>
        <dbReference type="ChEBI" id="CHEBI:140395"/>
        <dbReference type="EC" id="2.7.7.6"/>
    </reaction>
</comment>
<evidence type="ECO:0000256" key="3">
    <source>
        <dbReference type="ARBA" id="ARBA00022478"/>
    </source>
</evidence>
<dbReference type="InterPro" id="IPR038120">
    <property type="entry name" value="Rpb1_funnel_sf"/>
</dbReference>
<gene>
    <name evidence="15" type="ORF">BVRB_005160</name>
</gene>
<dbReference type="Gene3D" id="6.10.250.2940">
    <property type="match status" value="1"/>
</dbReference>
<dbReference type="Gramene" id="KMS95772">
    <property type="protein sequence ID" value="KMS95772"/>
    <property type="gene ID" value="BVRB_005160"/>
</dbReference>
<feature type="compositionally biased region" description="Basic and acidic residues" evidence="13">
    <location>
        <begin position="1404"/>
        <end position="1414"/>
    </location>
</feature>
<evidence type="ECO:0000256" key="6">
    <source>
        <dbReference type="ARBA" id="ARBA00022723"/>
    </source>
</evidence>
<dbReference type="Pfam" id="PF00623">
    <property type="entry name" value="RNA_pol_Rpb1_2"/>
    <property type="match status" value="1"/>
</dbReference>
<dbReference type="InterPro" id="IPR047107">
    <property type="entry name" value="DNA-dir_RNA_pol1_lsu_C"/>
</dbReference>
<comment type="function">
    <text evidence="12">DNA-dependent RNA polymerase catalyzes the transcription of DNA into RNA using the four ribonucleoside triphosphates as substrates.</text>
</comment>
<organism evidence="15 16">
    <name type="scientific">Beta vulgaris subsp. vulgaris</name>
    <name type="common">Beet</name>
    <dbReference type="NCBI Taxonomy" id="3555"/>
    <lineage>
        <taxon>Eukaryota</taxon>
        <taxon>Viridiplantae</taxon>
        <taxon>Streptophyta</taxon>
        <taxon>Embryophyta</taxon>
        <taxon>Tracheophyta</taxon>
        <taxon>Spermatophyta</taxon>
        <taxon>Magnoliopsida</taxon>
        <taxon>eudicotyledons</taxon>
        <taxon>Gunneridae</taxon>
        <taxon>Pentapetalae</taxon>
        <taxon>Caryophyllales</taxon>
        <taxon>Chenopodiaceae</taxon>
        <taxon>Betoideae</taxon>
        <taxon>Beta</taxon>
    </lineage>
</organism>
<evidence type="ECO:0000259" key="14">
    <source>
        <dbReference type="SMART" id="SM00663"/>
    </source>
</evidence>
<dbReference type="Gene3D" id="6.20.50.80">
    <property type="match status" value="1"/>
</dbReference>
<dbReference type="InterPro" id="IPR007080">
    <property type="entry name" value="RNA_pol_Rpb1_1"/>
</dbReference>
<dbReference type="GO" id="GO:0046872">
    <property type="term" value="F:metal ion binding"/>
    <property type="evidence" value="ECO:0007669"/>
    <property type="project" value="UniProtKB-KW"/>
</dbReference>
<dbReference type="EC" id="2.7.7.6" evidence="12"/>
<evidence type="ECO:0000256" key="4">
    <source>
        <dbReference type="ARBA" id="ARBA00022679"/>
    </source>
</evidence>
<dbReference type="Gene3D" id="3.30.1490.180">
    <property type="entry name" value="RNA polymerase ii"/>
    <property type="match status" value="1"/>
</dbReference>
<dbReference type="Gene3D" id="2.40.40.20">
    <property type="match status" value="1"/>
</dbReference>
<keyword evidence="4 12" id="KW-0808">Transferase</keyword>
<dbReference type="GO" id="GO:0006351">
    <property type="term" value="P:DNA-templated transcription"/>
    <property type="evidence" value="ECO:0007669"/>
    <property type="project" value="InterPro"/>
</dbReference>
<dbReference type="OMA" id="NREDYQQ"/>
<evidence type="ECO:0000256" key="11">
    <source>
        <dbReference type="ARBA" id="ARBA00048552"/>
    </source>
</evidence>
<dbReference type="InterPro" id="IPR007083">
    <property type="entry name" value="RNA_pol_Rpb1_4"/>
</dbReference>
<evidence type="ECO:0000256" key="9">
    <source>
        <dbReference type="ARBA" id="ARBA00023163"/>
    </source>
</evidence>
<feature type="compositionally biased region" description="Acidic residues" evidence="13">
    <location>
        <begin position="1391"/>
        <end position="1403"/>
    </location>
</feature>
<dbReference type="InterPro" id="IPR006592">
    <property type="entry name" value="RNA_pol_N"/>
</dbReference>
<dbReference type="PANTHER" id="PTHR19376">
    <property type="entry name" value="DNA-DIRECTED RNA POLYMERASE"/>
    <property type="match status" value="1"/>
</dbReference>
<dbReference type="InterPro" id="IPR044893">
    <property type="entry name" value="RNA_pol_Rpb1_clamp_domain"/>
</dbReference>
<evidence type="ECO:0000256" key="10">
    <source>
        <dbReference type="ARBA" id="ARBA00023242"/>
    </source>
</evidence>
<dbReference type="Proteomes" id="UP000035740">
    <property type="component" value="Unassembled WGS sequence"/>
</dbReference>
<reference evidence="15 16" key="1">
    <citation type="journal article" date="2014" name="Nature">
        <title>The genome of the recently domesticated crop plant sugar beet (Beta vulgaris).</title>
        <authorList>
            <person name="Dohm J.C."/>
            <person name="Minoche A.E."/>
            <person name="Holtgrawe D."/>
            <person name="Capella-Gutierrez S."/>
            <person name="Zakrzewski F."/>
            <person name="Tafer H."/>
            <person name="Rupp O."/>
            <person name="Sorensen T.R."/>
            <person name="Stracke R."/>
            <person name="Reinhardt R."/>
            <person name="Goesmann A."/>
            <person name="Kraft T."/>
            <person name="Schulz B."/>
            <person name="Stadler P.F."/>
            <person name="Schmidt T."/>
            <person name="Gabaldon T."/>
            <person name="Lehrach H."/>
            <person name="Weisshaar B."/>
            <person name="Himmelbauer H."/>
        </authorList>
    </citation>
    <scope>NUCLEOTIDE SEQUENCE [LARGE SCALE GENOMIC DNA]</scope>
    <source>
        <tissue evidence="15">Taproot</tissue>
    </source>
</reference>
<evidence type="ECO:0000256" key="12">
    <source>
        <dbReference type="RuleBase" id="RU004279"/>
    </source>
</evidence>
<keyword evidence="10" id="KW-0539">Nucleus</keyword>
<evidence type="ECO:0000256" key="13">
    <source>
        <dbReference type="SAM" id="MobiDB-lite"/>
    </source>
</evidence>
<keyword evidence="8" id="KW-0460">Magnesium</keyword>
<accession>A0A0J8B7L2</accession>
<dbReference type="CDD" id="cd01435">
    <property type="entry name" value="RNAP_I_RPA1_N"/>
    <property type="match status" value="1"/>
</dbReference>
<feature type="compositionally biased region" description="Acidic residues" evidence="13">
    <location>
        <begin position="1430"/>
        <end position="1456"/>
    </location>
</feature>
<dbReference type="CDD" id="cd02735">
    <property type="entry name" value="RNAP_I_Rpa1_C"/>
    <property type="match status" value="1"/>
</dbReference>
<keyword evidence="16" id="KW-1185">Reference proteome</keyword>
<dbReference type="InterPro" id="IPR007081">
    <property type="entry name" value="RNA_pol_Rpb1_5"/>
</dbReference>
<dbReference type="GO" id="GO:0003677">
    <property type="term" value="F:DNA binding"/>
    <property type="evidence" value="ECO:0007669"/>
    <property type="project" value="InterPro"/>
</dbReference>
<evidence type="ECO:0000256" key="5">
    <source>
        <dbReference type="ARBA" id="ARBA00022695"/>
    </source>
</evidence>
<dbReference type="SUPFAM" id="SSF64484">
    <property type="entry name" value="beta and beta-prime subunits of DNA dependent RNA-polymerase"/>
    <property type="match status" value="1"/>
</dbReference>
<dbReference type="GO" id="GO:0005736">
    <property type="term" value="C:RNA polymerase I complex"/>
    <property type="evidence" value="ECO:0007669"/>
    <property type="project" value="TreeGrafter"/>
</dbReference>
<keyword evidence="6" id="KW-0479">Metal-binding</keyword>
<dbReference type="InterPro" id="IPR045867">
    <property type="entry name" value="DNA-dir_RpoC_beta_prime"/>
</dbReference>
<dbReference type="InterPro" id="IPR015699">
    <property type="entry name" value="DNA-dir_RNA_pol1_lsu_N"/>
</dbReference>
<dbReference type="Pfam" id="PF04997">
    <property type="entry name" value="RNA_pol_Rpb1_1"/>
    <property type="match status" value="1"/>
</dbReference>
<dbReference type="Gene3D" id="1.10.132.30">
    <property type="match status" value="1"/>
</dbReference>